<dbReference type="AlphaFoldDB" id="A0A2C9WPY3"/>
<gene>
    <name evidence="1" type="ORF">MANES_01G205000</name>
</gene>
<sequence length="80" mass="9486">MYDDHVHICGSMRMVRLSAEGGVYYVNIHLCFSVMLRKELLSLIGFVDNDNLQYFIWFRKGLWLVTFSELREWSGYSRTA</sequence>
<proteinExistence type="predicted"/>
<evidence type="ECO:0000313" key="1">
    <source>
        <dbReference type="EMBL" id="OAY61638.1"/>
    </source>
</evidence>
<dbReference type="EMBL" id="CM004387">
    <property type="protein sequence ID" value="OAY61638.1"/>
    <property type="molecule type" value="Genomic_DNA"/>
</dbReference>
<name>A0A2C9WPY3_MANES</name>
<organism evidence="1">
    <name type="scientific">Manihot esculenta</name>
    <name type="common">Cassava</name>
    <name type="synonym">Jatropha manihot</name>
    <dbReference type="NCBI Taxonomy" id="3983"/>
    <lineage>
        <taxon>Eukaryota</taxon>
        <taxon>Viridiplantae</taxon>
        <taxon>Streptophyta</taxon>
        <taxon>Embryophyta</taxon>
        <taxon>Tracheophyta</taxon>
        <taxon>Spermatophyta</taxon>
        <taxon>Magnoliopsida</taxon>
        <taxon>eudicotyledons</taxon>
        <taxon>Gunneridae</taxon>
        <taxon>Pentapetalae</taxon>
        <taxon>rosids</taxon>
        <taxon>fabids</taxon>
        <taxon>Malpighiales</taxon>
        <taxon>Euphorbiaceae</taxon>
        <taxon>Crotonoideae</taxon>
        <taxon>Manihoteae</taxon>
        <taxon>Manihot</taxon>
    </lineage>
</organism>
<reference evidence="1" key="1">
    <citation type="submission" date="2016-02" db="EMBL/GenBank/DDBJ databases">
        <title>WGS assembly of Manihot esculenta.</title>
        <authorList>
            <person name="Bredeson J.V."/>
            <person name="Prochnik S.E."/>
            <person name="Lyons J.B."/>
            <person name="Schmutz J."/>
            <person name="Grimwood J."/>
            <person name="Vrebalov J."/>
            <person name="Bart R.S."/>
            <person name="Amuge T."/>
            <person name="Ferguson M.E."/>
            <person name="Green R."/>
            <person name="Putnam N."/>
            <person name="Stites J."/>
            <person name="Rounsley S."/>
            <person name="Rokhsar D.S."/>
        </authorList>
    </citation>
    <scope>NUCLEOTIDE SEQUENCE [LARGE SCALE GENOMIC DNA]</scope>
    <source>
        <tissue evidence="1">Leaf</tissue>
    </source>
</reference>
<accession>A0A2C9WPY3</accession>
<protein>
    <submittedName>
        <fullName evidence="1">Uncharacterized protein</fullName>
    </submittedName>
</protein>